<evidence type="ECO:0000256" key="1">
    <source>
        <dbReference type="SAM" id="MobiDB-lite"/>
    </source>
</evidence>
<feature type="compositionally biased region" description="Basic and acidic residues" evidence="1">
    <location>
        <begin position="62"/>
        <end position="71"/>
    </location>
</feature>
<comment type="caution">
    <text evidence="2">The sequence shown here is derived from an EMBL/GenBank/DDBJ whole genome shotgun (WGS) entry which is preliminary data.</text>
</comment>
<reference evidence="2 3" key="1">
    <citation type="submission" date="2024-04" db="EMBL/GenBank/DDBJ databases">
        <title>Phyllosticta paracitricarpa is synonymous to the EU quarantine fungus P. citricarpa based on phylogenomic analyses.</title>
        <authorList>
            <consortium name="Lawrence Berkeley National Laboratory"/>
            <person name="Van Ingen-Buijs V.A."/>
            <person name="Van Westerhoven A.C."/>
            <person name="Haridas S."/>
            <person name="Skiadas P."/>
            <person name="Martin F."/>
            <person name="Groenewald J.Z."/>
            <person name="Crous P.W."/>
            <person name="Seidl M.F."/>
        </authorList>
    </citation>
    <scope>NUCLEOTIDE SEQUENCE [LARGE SCALE GENOMIC DNA]</scope>
    <source>
        <strain evidence="2 3">CBS 123371</strain>
    </source>
</reference>
<sequence length="243" mass="26916">MPCSSHARHTARSLREAAAAAADRRVGVQTSTCQPARHYPCTSSANISTAPCPPAKAVRHSRPSDLHEARAVDAQAGRRNPASTCRRPCIRAVRRGLRQTTPGRDLPRSKTRAGSGMVRLQLRQRLRGPFSLVKSTWLFVWAVSDASVRPRDRGGCLEEVAVGRAGPPRSRGISYRYGAVIGGRRMRKSKYRCIRNIMMQTTIFKGRLIAMLHNIICKTSYTGIETRPMTLDFFLLSSKSDSN</sequence>
<organism evidence="2 3">
    <name type="scientific">Phyllosticta citriasiana</name>
    <dbReference type="NCBI Taxonomy" id="595635"/>
    <lineage>
        <taxon>Eukaryota</taxon>
        <taxon>Fungi</taxon>
        <taxon>Dikarya</taxon>
        <taxon>Ascomycota</taxon>
        <taxon>Pezizomycotina</taxon>
        <taxon>Dothideomycetes</taxon>
        <taxon>Dothideomycetes incertae sedis</taxon>
        <taxon>Botryosphaeriales</taxon>
        <taxon>Phyllostictaceae</taxon>
        <taxon>Phyllosticta</taxon>
    </lineage>
</organism>
<evidence type="ECO:0000313" key="2">
    <source>
        <dbReference type="EMBL" id="KAK7511971.1"/>
    </source>
</evidence>
<keyword evidence="3" id="KW-1185">Reference proteome</keyword>
<accession>A0ABR1KH48</accession>
<name>A0ABR1KH48_9PEZI</name>
<dbReference type="Proteomes" id="UP001363622">
    <property type="component" value="Unassembled WGS sequence"/>
</dbReference>
<protein>
    <submittedName>
        <fullName evidence="2">Uncharacterized protein</fullName>
    </submittedName>
</protein>
<gene>
    <name evidence="2" type="ORF">IWZ03DRAFT_48410</name>
</gene>
<feature type="compositionally biased region" description="Basic residues" evidence="1">
    <location>
        <begin position="88"/>
        <end position="97"/>
    </location>
</feature>
<dbReference type="EMBL" id="JBBPHU010000011">
    <property type="protein sequence ID" value="KAK7511971.1"/>
    <property type="molecule type" value="Genomic_DNA"/>
</dbReference>
<feature type="region of interest" description="Disordered" evidence="1">
    <location>
        <begin position="44"/>
        <end position="116"/>
    </location>
</feature>
<proteinExistence type="predicted"/>
<evidence type="ECO:0000313" key="3">
    <source>
        <dbReference type="Proteomes" id="UP001363622"/>
    </source>
</evidence>